<dbReference type="EMBL" id="DPRK01000238">
    <property type="protein sequence ID" value="HCY82798.1"/>
    <property type="molecule type" value="Genomic_DNA"/>
</dbReference>
<proteinExistence type="predicted"/>
<accession>A0A3D6BUX1</accession>
<evidence type="ECO:0000313" key="1">
    <source>
        <dbReference type="EMBL" id="HCY82798.1"/>
    </source>
</evidence>
<dbReference type="Proteomes" id="UP000263268">
    <property type="component" value="Unassembled WGS sequence"/>
</dbReference>
<comment type="caution">
    <text evidence="1">The sequence shown here is derived from an EMBL/GenBank/DDBJ whole genome shotgun (WGS) entry which is preliminary data.</text>
</comment>
<dbReference type="InterPro" id="IPR050816">
    <property type="entry name" value="Flavin-dep_Halogenase_NPB"/>
</dbReference>
<evidence type="ECO:0008006" key="3">
    <source>
        <dbReference type="Google" id="ProtNLM"/>
    </source>
</evidence>
<organism evidence="1 2">
    <name type="scientific">Xanthomarina gelatinilytica</name>
    <dbReference type="NCBI Taxonomy" id="1137281"/>
    <lineage>
        <taxon>Bacteria</taxon>
        <taxon>Pseudomonadati</taxon>
        <taxon>Bacteroidota</taxon>
        <taxon>Flavobacteriia</taxon>
        <taxon>Flavobacteriales</taxon>
        <taxon>Flavobacteriaceae</taxon>
        <taxon>Xanthomarina</taxon>
    </lineage>
</organism>
<evidence type="ECO:0000313" key="2">
    <source>
        <dbReference type="Proteomes" id="UP000263268"/>
    </source>
</evidence>
<dbReference type="Pfam" id="PF04820">
    <property type="entry name" value="Trp_halogenase"/>
    <property type="match status" value="2"/>
</dbReference>
<dbReference type="PANTHER" id="PTHR43747">
    <property type="entry name" value="FAD-BINDING PROTEIN"/>
    <property type="match status" value="1"/>
</dbReference>
<dbReference type="InterPro" id="IPR006905">
    <property type="entry name" value="Flavin_halogenase"/>
</dbReference>
<reference evidence="1 2" key="1">
    <citation type="journal article" date="2018" name="Nat. Biotechnol.">
        <title>A standardized bacterial taxonomy based on genome phylogeny substantially revises the tree of life.</title>
        <authorList>
            <person name="Parks D.H."/>
            <person name="Chuvochina M."/>
            <person name="Waite D.W."/>
            <person name="Rinke C."/>
            <person name="Skarshewski A."/>
            <person name="Chaumeil P.A."/>
            <person name="Hugenholtz P."/>
        </authorList>
    </citation>
    <scope>NUCLEOTIDE SEQUENCE [LARGE SCALE GENOMIC DNA]</scope>
    <source>
        <strain evidence="1">UBA10227</strain>
    </source>
</reference>
<dbReference type="GO" id="GO:0004497">
    <property type="term" value="F:monooxygenase activity"/>
    <property type="evidence" value="ECO:0007669"/>
    <property type="project" value="InterPro"/>
</dbReference>
<dbReference type="Gene3D" id="3.50.50.60">
    <property type="entry name" value="FAD/NAD(P)-binding domain"/>
    <property type="match status" value="2"/>
</dbReference>
<protein>
    <recommendedName>
        <fullName evidence="3">Tryptophan halogenase</fullName>
    </recommendedName>
</protein>
<dbReference type="PANTHER" id="PTHR43747:SF4">
    <property type="entry name" value="FLAVIN-DEPENDENT TRYPTOPHAN HALOGENASE"/>
    <property type="match status" value="1"/>
</dbReference>
<dbReference type="AlphaFoldDB" id="A0A3D6BUX1"/>
<dbReference type="InterPro" id="IPR036188">
    <property type="entry name" value="FAD/NAD-bd_sf"/>
</dbReference>
<sequence length="417" mass="48524">MKKKLTIIGKGTVGALAIAHYTQLSNFYIDWYHNPDKSPLSVGEGSTLSLTRHLRRSLGLNSYHMKQLNSTYKVGINKTNWGFSKEPFLHSFPMGQVALHFDASKLQNFIFEKAKSEKNVRIIEDNVFDLNKLDSDYIINCTGTPDNLQNENIFHKHKYIPVNSCLVNQCKWEHPTFPYTEAIARPYGWIFLIPLANRCSAGYLYNSDINNLDEVQDDLNKILKRKKLTSYKVNNINFYNYSRKNNIIDGRIAYAGNSSFFLEPLEATSINTSLKIIYGSFEIFNNIEDDTEEEEREKLYDLNYRIHKHMLDVESMICMHYLENHKYNTSFWKNAKELSHECISKSFESKENFSNIVKYALTKNAHFNANYKNIVAERRRARKTAEYKGPQSVATWPVQSYIQNIYGLNIVDILNKF</sequence>
<name>A0A3D6BUX1_9FLAO</name>
<gene>
    <name evidence="1" type="ORF">DHV22_14985</name>
</gene>